<dbReference type="InterPro" id="IPR001948">
    <property type="entry name" value="Peptidase_M18"/>
</dbReference>
<reference evidence="12 13" key="1">
    <citation type="submission" date="2023-10" db="EMBL/GenBank/DDBJ databases">
        <title>Two novel species belonging to the OM43/NOR5 clade.</title>
        <authorList>
            <person name="Park M."/>
        </authorList>
    </citation>
    <scope>NUCLEOTIDE SEQUENCE [LARGE SCALE GENOMIC DNA]</scope>
    <source>
        <strain evidence="12 13">IMCC45268</strain>
    </source>
</reference>
<keyword evidence="6 9" id="KW-0378">Hydrolase</keyword>
<evidence type="ECO:0000256" key="6">
    <source>
        <dbReference type="ARBA" id="ARBA00022801"/>
    </source>
</evidence>
<gene>
    <name evidence="12" type="ORF">R0137_08300</name>
</gene>
<evidence type="ECO:0000256" key="11">
    <source>
        <dbReference type="SAM" id="SignalP"/>
    </source>
</evidence>
<accession>A0ABZ0IIQ9</accession>
<dbReference type="GO" id="GO:0004177">
    <property type="term" value="F:aminopeptidase activity"/>
    <property type="evidence" value="ECO:0007669"/>
    <property type="project" value="UniProtKB-KW"/>
</dbReference>
<dbReference type="PRINTS" id="PR00932">
    <property type="entry name" value="AMINO1PTASE"/>
</dbReference>
<dbReference type="Proteomes" id="UP001626549">
    <property type="component" value="Chromosome"/>
</dbReference>
<evidence type="ECO:0000256" key="2">
    <source>
        <dbReference type="ARBA" id="ARBA00008290"/>
    </source>
</evidence>
<evidence type="ECO:0000313" key="12">
    <source>
        <dbReference type="EMBL" id="WOJ98558.1"/>
    </source>
</evidence>
<feature type="chain" id="PRO_5045112486" description="M18 family aminopeptidase" evidence="11">
    <location>
        <begin position="30"/>
        <end position="480"/>
    </location>
</feature>
<sequence>MLFKHPLARVMWLPAALLSLSFVTGKVVASDSADGVQSGWQMISEEERDQVFAFAEDYKVFMGRAKTELSFVTEAVRLAEDAGFTAMPPDGALSPGERYYDVNRDRTITLFVVGTEPMAEGFRVVGAHVDSPRLELKGRPLYESQGFALFQTYRHGGIKNYQWVNLPLALVGHVDKKDGTRVSISVGLDEDDPIFIIPDLSPHVDADYRDRKNRDVIMGEELDPIIASIEPADDSIKASVLAYLASEYDISEMDLVSAELAIVPAVAPRDVGFDRGMMAIYGQDDKLSSYTALRAILEQKSPKRTAVAFLVDNEEVGNINNTGSNSDYFVDLLAELVYREKGDAYTDIDIRRALRKTKVVSSDVNPGIHPTYPGVWESGNAPRLGFGVNLKLYGGGFNANSEFMAWNRAYLDGSNIAWQTATYKGRASGGTIGSSLSRRNMEVIDYGVPLLSIHSTYAVSSKIDVHMLYRAMDAFYRYNE</sequence>
<comment type="similarity">
    <text evidence="2 9">Belongs to the peptidase M18 family.</text>
</comment>
<dbReference type="InterPro" id="IPR023358">
    <property type="entry name" value="Peptidase_M18_dom2"/>
</dbReference>
<evidence type="ECO:0000256" key="4">
    <source>
        <dbReference type="ARBA" id="ARBA00022670"/>
    </source>
</evidence>
<evidence type="ECO:0000256" key="8">
    <source>
        <dbReference type="ARBA" id="ARBA00023049"/>
    </source>
</evidence>
<keyword evidence="8 9" id="KW-0482">Metalloprotease</keyword>
<evidence type="ECO:0000256" key="1">
    <source>
        <dbReference type="ARBA" id="ARBA00001947"/>
    </source>
</evidence>
<evidence type="ECO:0000256" key="5">
    <source>
        <dbReference type="ARBA" id="ARBA00022723"/>
    </source>
</evidence>
<name>A0ABZ0IIQ9_9GAMM</name>
<dbReference type="Gene3D" id="3.40.630.10">
    <property type="entry name" value="Zn peptidases"/>
    <property type="match status" value="1"/>
</dbReference>
<comment type="cofactor">
    <cofactor evidence="1 10">
        <name>Zn(2+)</name>
        <dbReference type="ChEBI" id="CHEBI:29105"/>
    </cofactor>
</comment>
<keyword evidence="7 9" id="KW-0862">Zinc</keyword>
<dbReference type="Gene3D" id="2.30.250.10">
    <property type="entry name" value="Aminopeptidase i, Domain 2"/>
    <property type="match status" value="1"/>
</dbReference>
<evidence type="ECO:0000256" key="3">
    <source>
        <dbReference type="ARBA" id="ARBA00022438"/>
    </source>
</evidence>
<protein>
    <recommendedName>
        <fullName evidence="10">M18 family aminopeptidase</fullName>
        <ecNumber evidence="10">3.4.11.-</ecNumber>
    </recommendedName>
</protein>
<dbReference type="EMBL" id="CP136865">
    <property type="protein sequence ID" value="WOJ98558.1"/>
    <property type="molecule type" value="Genomic_DNA"/>
</dbReference>
<dbReference type="RefSeq" id="WP_407329915.1">
    <property type="nucleotide sequence ID" value="NZ_CP136865.1"/>
</dbReference>
<keyword evidence="13" id="KW-1185">Reference proteome</keyword>
<evidence type="ECO:0000256" key="7">
    <source>
        <dbReference type="ARBA" id="ARBA00022833"/>
    </source>
</evidence>
<feature type="signal peptide" evidence="11">
    <location>
        <begin position="1"/>
        <end position="29"/>
    </location>
</feature>
<dbReference type="SUPFAM" id="SSF101821">
    <property type="entry name" value="Aminopeptidase/glucanase lid domain"/>
    <property type="match status" value="1"/>
</dbReference>
<dbReference type="PANTHER" id="PTHR28570">
    <property type="entry name" value="ASPARTYL AMINOPEPTIDASE"/>
    <property type="match status" value="1"/>
</dbReference>
<keyword evidence="3 9" id="KW-0031">Aminopeptidase</keyword>
<dbReference type="EC" id="3.4.11.-" evidence="10"/>
<keyword evidence="11" id="KW-0732">Signal</keyword>
<dbReference type="PANTHER" id="PTHR28570:SF2">
    <property type="entry name" value="M18 FAMILY AMINOPEPTIDASE 1-RELATED"/>
    <property type="match status" value="1"/>
</dbReference>
<dbReference type="Pfam" id="PF02127">
    <property type="entry name" value="Peptidase_M18"/>
    <property type="match status" value="1"/>
</dbReference>
<keyword evidence="5 9" id="KW-0479">Metal-binding</keyword>
<evidence type="ECO:0000256" key="10">
    <source>
        <dbReference type="RuleBase" id="RU004387"/>
    </source>
</evidence>
<organism evidence="12 13">
    <name type="scientific">Congregibacter brevis</name>
    <dbReference type="NCBI Taxonomy" id="3081201"/>
    <lineage>
        <taxon>Bacteria</taxon>
        <taxon>Pseudomonadati</taxon>
        <taxon>Pseudomonadota</taxon>
        <taxon>Gammaproteobacteria</taxon>
        <taxon>Cellvibrionales</taxon>
        <taxon>Halieaceae</taxon>
        <taxon>Congregibacter</taxon>
    </lineage>
</organism>
<keyword evidence="4 9" id="KW-0645">Protease</keyword>
<proteinExistence type="inferred from homology"/>
<evidence type="ECO:0000313" key="13">
    <source>
        <dbReference type="Proteomes" id="UP001626549"/>
    </source>
</evidence>
<dbReference type="SUPFAM" id="SSF53187">
    <property type="entry name" value="Zn-dependent exopeptidases"/>
    <property type="match status" value="1"/>
</dbReference>
<evidence type="ECO:0000256" key="9">
    <source>
        <dbReference type="RuleBase" id="RU004386"/>
    </source>
</evidence>